<gene>
    <name evidence="1" type="ORF">IWQ62_003501</name>
</gene>
<dbReference type="OrthoDB" id="443981at2759"/>
<protein>
    <submittedName>
        <fullName evidence="1">Uncharacterized protein</fullName>
    </submittedName>
</protein>
<evidence type="ECO:0000313" key="1">
    <source>
        <dbReference type="EMBL" id="KAJ1962523.1"/>
    </source>
</evidence>
<proteinExistence type="predicted"/>
<keyword evidence="2" id="KW-1185">Reference proteome</keyword>
<dbReference type="EMBL" id="JANBPY010000952">
    <property type="protein sequence ID" value="KAJ1962523.1"/>
    <property type="molecule type" value="Genomic_DNA"/>
</dbReference>
<dbReference type="AlphaFoldDB" id="A0A9W8AP94"/>
<dbReference type="InterPro" id="IPR029063">
    <property type="entry name" value="SAM-dependent_MTases_sf"/>
</dbReference>
<dbReference type="InterPro" id="IPR019410">
    <property type="entry name" value="Methyltransf_16"/>
</dbReference>
<sequence>MARWILREPGVVAHQTVLELGAGTGLVGFVGALQGAAKVYLTDYQTNIIDNLKENVRLNAEHPAISNVYPCQLDWSWFDDNADDDEEHQTDLSQLPRRALADQALAQVADATVILGADIIYELTHARWLPRLLTRYVQYHMNRARSSDSDHSVVVYIMVPCRPTHAPELELWETQMTQCGWSKTLGQDFSNPGYDDAAPTYQLQRWHWETLSR</sequence>
<dbReference type="PANTHER" id="PTHR23108">
    <property type="entry name" value="METHYLTRANSFERASE-RELATED"/>
    <property type="match status" value="1"/>
</dbReference>
<comment type="caution">
    <text evidence="1">The sequence shown here is derived from an EMBL/GenBank/DDBJ whole genome shotgun (WGS) entry which is preliminary data.</text>
</comment>
<organism evidence="1 2">
    <name type="scientific">Dispira parvispora</name>
    <dbReference type="NCBI Taxonomy" id="1520584"/>
    <lineage>
        <taxon>Eukaryota</taxon>
        <taxon>Fungi</taxon>
        <taxon>Fungi incertae sedis</taxon>
        <taxon>Zoopagomycota</taxon>
        <taxon>Kickxellomycotina</taxon>
        <taxon>Dimargaritomycetes</taxon>
        <taxon>Dimargaritales</taxon>
        <taxon>Dimargaritaceae</taxon>
        <taxon>Dispira</taxon>
    </lineage>
</organism>
<evidence type="ECO:0000313" key="2">
    <source>
        <dbReference type="Proteomes" id="UP001150925"/>
    </source>
</evidence>
<dbReference type="SUPFAM" id="SSF53335">
    <property type="entry name" value="S-adenosyl-L-methionine-dependent methyltransferases"/>
    <property type="match status" value="1"/>
</dbReference>
<accession>A0A9W8AP94</accession>
<dbReference type="Gene3D" id="3.40.50.150">
    <property type="entry name" value="Vaccinia Virus protein VP39"/>
    <property type="match status" value="1"/>
</dbReference>
<dbReference type="InterPro" id="IPR038899">
    <property type="entry name" value="METTL22"/>
</dbReference>
<dbReference type="PANTHER" id="PTHR23108:SF0">
    <property type="entry name" value="METHYLTRANSFERASE-LIKE PROTEIN 22"/>
    <property type="match status" value="1"/>
</dbReference>
<name>A0A9W8AP94_9FUNG</name>
<dbReference type="Pfam" id="PF10294">
    <property type="entry name" value="Methyltransf_16"/>
    <property type="match status" value="1"/>
</dbReference>
<dbReference type="GO" id="GO:0005634">
    <property type="term" value="C:nucleus"/>
    <property type="evidence" value="ECO:0007669"/>
    <property type="project" value="TreeGrafter"/>
</dbReference>
<dbReference type="GO" id="GO:0008276">
    <property type="term" value="F:protein methyltransferase activity"/>
    <property type="evidence" value="ECO:0007669"/>
    <property type="project" value="InterPro"/>
</dbReference>
<reference evidence="1" key="1">
    <citation type="submission" date="2022-07" db="EMBL/GenBank/DDBJ databases">
        <title>Phylogenomic reconstructions and comparative analyses of Kickxellomycotina fungi.</title>
        <authorList>
            <person name="Reynolds N.K."/>
            <person name="Stajich J.E."/>
            <person name="Barry K."/>
            <person name="Grigoriev I.V."/>
            <person name="Crous P."/>
            <person name="Smith M.E."/>
        </authorList>
    </citation>
    <scope>NUCLEOTIDE SEQUENCE</scope>
    <source>
        <strain evidence="1">RSA 1196</strain>
    </source>
</reference>
<dbReference type="Proteomes" id="UP001150925">
    <property type="component" value="Unassembled WGS sequence"/>
</dbReference>